<keyword evidence="16" id="KW-1185">Reference proteome</keyword>
<evidence type="ECO:0000256" key="7">
    <source>
        <dbReference type="ARBA" id="ARBA00022692"/>
    </source>
</evidence>
<keyword evidence="4" id="KW-0762">Sugar transport</keyword>
<feature type="transmembrane region" description="Helical" evidence="12">
    <location>
        <begin position="91"/>
        <end position="109"/>
    </location>
</feature>
<dbReference type="CDD" id="cd00212">
    <property type="entry name" value="PTS_IIB_glc"/>
    <property type="match status" value="1"/>
</dbReference>
<gene>
    <name evidence="15" type="ORF">JZO70_19430</name>
</gene>
<feature type="domain" description="PTS EIIB type-1" evidence="13">
    <location>
        <begin position="445"/>
        <end position="523"/>
    </location>
</feature>
<organism evidence="15 16">
    <name type="scientific">Candidatus Enterococcus moelleringii</name>
    <dbReference type="NCBI Taxonomy" id="2815325"/>
    <lineage>
        <taxon>Bacteria</taxon>
        <taxon>Bacillati</taxon>
        <taxon>Bacillota</taxon>
        <taxon>Bacilli</taxon>
        <taxon>Lactobacillales</taxon>
        <taxon>Enterococcaceae</taxon>
        <taxon>Enterococcus</taxon>
    </lineage>
</organism>
<feature type="transmembrane region" description="Helical" evidence="12">
    <location>
        <begin position="330"/>
        <end position="355"/>
    </location>
</feature>
<evidence type="ECO:0000256" key="6">
    <source>
        <dbReference type="ARBA" id="ARBA00022683"/>
    </source>
</evidence>
<evidence type="ECO:0000256" key="9">
    <source>
        <dbReference type="ARBA" id="ARBA00022989"/>
    </source>
</evidence>
<name>A0ABS3LFE0_9ENTE</name>
<feature type="transmembrane region" description="Helical" evidence="12">
    <location>
        <begin position="276"/>
        <end position="294"/>
    </location>
</feature>
<dbReference type="PANTHER" id="PTHR30009:SF12">
    <property type="entry name" value="PHOSPHOTRANSFERASE IIC COMPONENT GLVC"/>
    <property type="match status" value="1"/>
</dbReference>
<evidence type="ECO:0000256" key="1">
    <source>
        <dbReference type="ARBA" id="ARBA00004651"/>
    </source>
</evidence>
<feature type="transmembrane region" description="Helical" evidence="12">
    <location>
        <begin position="200"/>
        <end position="221"/>
    </location>
</feature>
<dbReference type="EMBL" id="JAFREM010000032">
    <property type="protein sequence ID" value="MBO1308357.1"/>
    <property type="molecule type" value="Genomic_DNA"/>
</dbReference>
<proteinExistence type="predicted"/>
<comment type="subcellular location">
    <subcellularLocation>
        <location evidence="1">Cell membrane</location>
        <topology evidence="1">Multi-pass membrane protein</topology>
    </subcellularLocation>
</comment>
<evidence type="ECO:0000256" key="11">
    <source>
        <dbReference type="PROSITE-ProRule" id="PRU00421"/>
    </source>
</evidence>
<dbReference type="InterPro" id="IPR036878">
    <property type="entry name" value="Glu_permease_IIB"/>
</dbReference>
<feature type="transmembrane region" description="Helical" evidence="12">
    <location>
        <begin position="173"/>
        <end position="194"/>
    </location>
</feature>
<keyword evidence="10 12" id="KW-0472">Membrane</keyword>
<feature type="transmembrane region" description="Helical" evidence="12">
    <location>
        <begin position="58"/>
        <end position="79"/>
    </location>
</feature>
<evidence type="ECO:0000256" key="4">
    <source>
        <dbReference type="ARBA" id="ARBA00022597"/>
    </source>
</evidence>
<keyword evidence="2" id="KW-0813">Transport</keyword>
<keyword evidence="3" id="KW-1003">Cell membrane</keyword>
<dbReference type="Gene3D" id="3.30.1360.60">
    <property type="entry name" value="Glucose permease domain IIB"/>
    <property type="match status" value="1"/>
</dbReference>
<dbReference type="Pfam" id="PF00367">
    <property type="entry name" value="PTS_EIIB"/>
    <property type="match status" value="1"/>
</dbReference>
<evidence type="ECO:0000256" key="10">
    <source>
        <dbReference type="ARBA" id="ARBA00023136"/>
    </source>
</evidence>
<keyword evidence="9 12" id="KW-1133">Transmembrane helix</keyword>
<dbReference type="InterPro" id="IPR003352">
    <property type="entry name" value="PTS_EIIC"/>
</dbReference>
<dbReference type="InterPro" id="IPR001996">
    <property type="entry name" value="PTS_IIB_1"/>
</dbReference>
<dbReference type="RefSeq" id="WP_207675352.1">
    <property type="nucleotide sequence ID" value="NZ_JAFREM010000032.1"/>
</dbReference>
<feature type="transmembrane region" description="Helical" evidence="12">
    <location>
        <begin position="12"/>
        <end position="38"/>
    </location>
</feature>
<dbReference type="InterPro" id="IPR050429">
    <property type="entry name" value="PTS_Glucose_EIICBA"/>
</dbReference>
<dbReference type="PROSITE" id="PS01035">
    <property type="entry name" value="PTS_EIIB_TYPE_1_CYS"/>
    <property type="match status" value="1"/>
</dbReference>
<accession>A0ABS3LFE0</accession>
<feature type="transmembrane region" description="Helical" evidence="12">
    <location>
        <begin position="306"/>
        <end position="323"/>
    </location>
</feature>
<dbReference type="PROSITE" id="PS51098">
    <property type="entry name" value="PTS_EIIB_TYPE_1"/>
    <property type="match status" value="1"/>
</dbReference>
<feature type="domain" description="PTS EIIC type-1" evidence="14">
    <location>
        <begin position="1"/>
        <end position="418"/>
    </location>
</feature>
<evidence type="ECO:0000259" key="13">
    <source>
        <dbReference type="PROSITE" id="PS51098"/>
    </source>
</evidence>
<reference evidence="15 16" key="1">
    <citation type="submission" date="2021-03" db="EMBL/GenBank/DDBJ databases">
        <title>Enterococcal diversity collection.</title>
        <authorList>
            <person name="Gilmore M.S."/>
            <person name="Schwartzman J."/>
            <person name="Van Tyne D."/>
            <person name="Martin M."/>
            <person name="Earl A.M."/>
            <person name="Manson A.L."/>
            <person name="Straub T."/>
            <person name="Salamzade R."/>
            <person name="Saavedra J."/>
            <person name="Lebreton F."/>
            <person name="Prichula J."/>
            <person name="Schaufler K."/>
            <person name="Gaca A."/>
            <person name="Sgardioli B."/>
            <person name="Wagenaar J."/>
            <person name="Strong T."/>
        </authorList>
    </citation>
    <scope>NUCLEOTIDE SEQUENCE [LARGE SCALE GENOMIC DNA]</scope>
    <source>
        <strain evidence="15 16">669A</strain>
    </source>
</reference>
<evidence type="ECO:0000259" key="14">
    <source>
        <dbReference type="PROSITE" id="PS51103"/>
    </source>
</evidence>
<keyword evidence="5" id="KW-0808">Transferase</keyword>
<dbReference type="InterPro" id="IPR018113">
    <property type="entry name" value="PTrfase_EIIB_Cys"/>
</dbReference>
<dbReference type="InterPro" id="IPR013013">
    <property type="entry name" value="PTS_EIIC_1"/>
</dbReference>
<evidence type="ECO:0000313" key="16">
    <source>
        <dbReference type="Proteomes" id="UP000664601"/>
    </source>
</evidence>
<evidence type="ECO:0000256" key="5">
    <source>
        <dbReference type="ARBA" id="ARBA00022679"/>
    </source>
</evidence>
<feature type="active site" description="Phosphocysteine intermediate; for EIIB activity" evidence="11">
    <location>
        <position position="467"/>
    </location>
</feature>
<keyword evidence="7 12" id="KW-0812">Transmembrane</keyword>
<evidence type="ECO:0000256" key="2">
    <source>
        <dbReference type="ARBA" id="ARBA00022448"/>
    </source>
</evidence>
<feature type="transmembrane region" description="Helical" evidence="12">
    <location>
        <begin position="129"/>
        <end position="152"/>
    </location>
</feature>
<comment type="caution">
    <text evidence="15">The sequence shown here is derived from an EMBL/GenBank/DDBJ whole genome shotgun (WGS) entry which is preliminary data.</text>
</comment>
<dbReference type="InterPro" id="IPR010975">
    <property type="entry name" value="PTS_IIBC_a_glc"/>
</dbReference>
<evidence type="ECO:0000256" key="8">
    <source>
        <dbReference type="ARBA" id="ARBA00022777"/>
    </source>
</evidence>
<dbReference type="SUPFAM" id="SSF55604">
    <property type="entry name" value="Glucose permease domain IIB"/>
    <property type="match status" value="1"/>
</dbReference>
<dbReference type="NCBIfam" id="TIGR02005">
    <property type="entry name" value="PTS-IIBC-alpha"/>
    <property type="match status" value="1"/>
</dbReference>
<sequence>MTQKLQRFGGAMFGPVMFMIFSSILIGLSSIFMNASIMGSLAAETNGWFKVWSLVSDAGYAVFNQLPIMFVASIPLKLADKAKGNASVEALLTYFVFNYYIQGILNFWGSTFNIDFSQEVGGTSGLTMIAGIKTLDMNIVGAILVASIVVWIHNKFYEKKLPDILNVFQGASLVAIIGTIVMLPLALAVCWIWPIIQQGILGMQGFLSQSGIFGIFLFTFLERITIPTGLHHFLWVPFDLGPAVVPDGNWNHWLANLNEFAQSSQPLKSLFPSGGFALYGNVGVWGIPGISLAMYKLARPENKKKVLSLLLPITITSMLTGITEPVEFSFLFLAPVMFVIHAALAALMSTILYFFGVVGYQGGGLIDYVTVNWLPMFSNHANTVITHIVIGLIFFVVYYYVFYYGFKKLNVMTPGRELDLIEGETSVLEETIDVSSEPKENNAFSAQARQILAALGGRENIAEVTNCMTRLRVTVNDETKLLTDSVFKQAKAHGVVRKGKGIQVIIGMNVENVRSEFDKLLKN</sequence>
<dbReference type="PROSITE" id="PS51103">
    <property type="entry name" value="PTS_EIIC_TYPE_1"/>
    <property type="match status" value="1"/>
</dbReference>
<evidence type="ECO:0000313" key="15">
    <source>
        <dbReference type="EMBL" id="MBO1308357.1"/>
    </source>
</evidence>
<evidence type="ECO:0000256" key="3">
    <source>
        <dbReference type="ARBA" id="ARBA00022475"/>
    </source>
</evidence>
<keyword evidence="8" id="KW-0418">Kinase</keyword>
<evidence type="ECO:0000256" key="12">
    <source>
        <dbReference type="SAM" id="Phobius"/>
    </source>
</evidence>
<protein>
    <submittedName>
        <fullName evidence="15">PTS transporter subunit EIIC</fullName>
    </submittedName>
</protein>
<dbReference type="Proteomes" id="UP000664601">
    <property type="component" value="Unassembled WGS sequence"/>
</dbReference>
<keyword evidence="6" id="KW-0598">Phosphotransferase system</keyword>
<dbReference type="PANTHER" id="PTHR30009">
    <property type="entry name" value="CYTOCHROME C-TYPE SYNTHESIS PROTEIN AND PTS TRANSMEMBRANE COMPONENT"/>
    <property type="match status" value="1"/>
</dbReference>
<feature type="transmembrane region" description="Helical" evidence="12">
    <location>
        <begin position="384"/>
        <end position="406"/>
    </location>
</feature>
<dbReference type="NCBIfam" id="TIGR00826">
    <property type="entry name" value="EIIB_glc"/>
    <property type="match status" value="1"/>
</dbReference>
<dbReference type="Pfam" id="PF02378">
    <property type="entry name" value="PTS_EIIC"/>
    <property type="match status" value="1"/>
</dbReference>